<feature type="compositionally biased region" description="Acidic residues" evidence="1">
    <location>
        <begin position="37"/>
        <end position="47"/>
    </location>
</feature>
<dbReference type="EMBL" id="CAMPGE010020702">
    <property type="protein sequence ID" value="CAI2378919.1"/>
    <property type="molecule type" value="Genomic_DNA"/>
</dbReference>
<organism evidence="2 3">
    <name type="scientific">Euplotes crassus</name>
    <dbReference type="NCBI Taxonomy" id="5936"/>
    <lineage>
        <taxon>Eukaryota</taxon>
        <taxon>Sar</taxon>
        <taxon>Alveolata</taxon>
        <taxon>Ciliophora</taxon>
        <taxon>Intramacronucleata</taxon>
        <taxon>Spirotrichea</taxon>
        <taxon>Hypotrichia</taxon>
        <taxon>Euplotida</taxon>
        <taxon>Euplotidae</taxon>
        <taxon>Moneuplotes</taxon>
    </lineage>
</organism>
<dbReference type="Proteomes" id="UP001295684">
    <property type="component" value="Unassembled WGS sequence"/>
</dbReference>
<accession>A0AAD2D2X7</accession>
<keyword evidence="3" id="KW-1185">Reference proteome</keyword>
<comment type="caution">
    <text evidence="2">The sequence shown here is derived from an EMBL/GenBank/DDBJ whole genome shotgun (WGS) entry which is preliminary data.</text>
</comment>
<feature type="compositionally biased region" description="Polar residues" evidence="1">
    <location>
        <begin position="49"/>
        <end position="64"/>
    </location>
</feature>
<dbReference type="AlphaFoldDB" id="A0AAD2D2X7"/>
<evidence type="ECO:0000313" key="2">
    <source>
        <dbReference type="EMBL" id="CAI2378919.1"/>
    </source>
</evidence>
<proteinExistence type="predicted"/>
<evidence type="ECO:0000313" key="3">
    <source>
        <dbReference type="Proteomes" id="UP001295684"/>
    </source>
</evidence>
<evidence type="ECO:0000256" key="1">
    <source>
        <dbReference type="SAM" id="MobiDB-lite"/>
    </source>
</evidence>
<sequence>MDTDAVNWDASALKDASAALEEQNKLAEAQTPCQTLADDEGDEEDAPEIQNNALFGPDSSTVSGGTEEDEECEVDEEMDEEETKRREDFGKMSSHFKGGHNK</sequence>
<reference evidence="2" key="1">
    <citation type="submission" date="2023-07" db="EMBL/GenBank/DDBJ databases">
        <authorList>
            <consortium name="AG Swart"/>
            <person name="Singh M."/>
            <person name="Singh A."/>
            <person name="Seah K."/>
            <person name="Emmerich C."/>
        </authorList>
    </citation>
    <scope>NUCLEOTIDE SEQUENCE</scope>
    <source>
        <strain evidence="2">DP1</strain>
    </source>
</reference>
<name>A0AAD2D2X7_EUPCR</name>
<feature type="compositionally biased region" description="Acidic residues" evidence="1">
    <location>
        <begin position="66"/>
        <end position="81"/>
    </location>
</feature>
<gene>
    <name evidence="2" type="ORF">ECRASSUSDP1_LOCUS20319</name>
</gene>
<feature type="region of interest" description="Disordered" evidence="1">
    <location>
        <begin position="19"/>
        <end position="102"/>
    </location>
</feature>
<protein>
    <submittedName>
        <fullName evidence="2">Uncharacterized protein</fullName>
    </submittedName>
</protein>